<name>A0ABQ7S6H4_9ACAR</name>
<evidence type="ECO:0000313" key="18">
    <source>
        <dbReference type="Proteomes" id="UP000825002"/>
    </source>
</evidence>
<keyword evidence="6 15" id="KW-0808">Transferase</keyword>
<comment type="similarity">
    <text evidence="15">Belongs to the protein kinase superfamily. Ser/Thr protein kinase family. MAP kinase subfamily.</text>
</comment>
<evidence type="ECO:0000256" key="7">
    <source>
        <dbReference type="ARBA" id="ARBA00022741"/>
    </source>
</evidence>
<feature type="binding site" evidence="13">
    <location>
        <position position="48"/>
    </location>
    <ligand>
        <name>ATP</name>
        <dbReference type="ChEBI" id="CHEBI:30616"/>
    </ligand>
</feature>
<dbReference type="PROSITE" id="PS01351">
    <property type="entry name" value="MAPK"/>
    <property type="match status" value="1"/>
</dbReference>
<dbReference type="PANTHER" id="PTHR24055">
    <property type="entry name" value="MITOGEN-ACTIVATED PROTEIN KINASE"/>
    <property type="match status" value="1"/>
</dbReference>
<dbReference type="EC" id="2.7.11.24" evidence="3 15"/>
<comment type="catalytic activity">
    <reaction evidence="11 15">
        <text>L-threonyl-[protein] + ATP = O-phospho-L-threonyl-[protein] + ADP + H(+)</text>
        <dbReference type="Rhea" id="RHEA:46608"/>
        <dbReference type="Rhea" id="RHEA-COMP:11060"/>
        <dbReference type="Rhea" id="RHEA-COMP:11605"/>
        <dbReference type="ChEBI" id="CHEBI:15378"/>
        <dbReference type="ChEBI" id="CHEBI:30013"/>
        <dbReference type="ChEBI" id="CHEBI:30616"/>
        <dbReference type="ChEBI" id="CHEBI:61977"/>
        <dbReference type="ChEBI" id="CHEBI:456216"/>
        <dbReference type="EC" id="2.7.11.24"/>
    </reaction>
</comment>
<dbReference type="PROSITE" id="PS00108">
    <property type="entry name" value="PROTEIN_KINASE_ST"/>
    <property type="match status" value="1"/>
</dbReference>
<comment type="activity regulation">
    <text evidence="15">Activated by threonine and tyrosine phosphorylation.</text>
</comment>
<dbReference type="InterPro" id="IPR003527">
    <property type="entry name" value="MAP_kinase_CS"/>
</dbReference>
<gene>
    <name evidence="17" type="primary">Mapk3</name>
    <name evidence="17" type="ORF">GZH46_02500</name>
</gene>
<evidence type="ECO:0000313" key="17">
    <source>
        <dbReference type="EMBL" id="KAG9508992.1"/>
    </source>
</evidence>
<dbReference type="InterPro" id="IPR011009">
    <property type="entry name" value="Kinase-like_dom_sf"/>
</dbReference>
<evidence type="ECO:0000256" key="2">
    <source>
        <dbReference type="ARBA" id="ARBA00008832"/>
    </source>
</evidence>
<dbReference type="InterPro" id="IPR008271">
    <property type="entry name" value="Ser/Thr_kinase_AS"/>
</dbReference>
<evidence type="ECO:0000256" key="6">
    <source>
        <dbReference type="ARBA" id="ARBA00022679"/>
    </source>
</evidence>
<dbReference type="InterPro" id="IPR050117">
    <property type="entry name" value="MAPK"/>
</dbReference>
<keyword evidence="8 15" id="KW-0418">Kinase</keyword>
<comment type="cofactor">
    <cofactor evidence="1 15">
        <name>Mg(2+)</name>
        <dbReference type="ChEBI" id="CHEBI:18420"/>
    </cofactor>
</comment>
<evidence type="ECO:0000256" key="10">
    <source>
        <dbReference type="ARBA" id="ARBA00023306"/>
    </source>
</evidence>
<keyword evidence="10" id="KW-0131">Cell cycle</keyword>
<evidence type="ECO:0000256" key="14">
    <source>
        <dbReference type="RuleBase" id="RU000304"/>
    </source>
</evidence>
<dbReference type="PROSITE" id="PS00107">
    <property type="entry name" value="PROTEIN_KINASE_ATP"/>
    <property type="match status" value="1"/>
</dbReference>
<dbReference type="PROSITE" id="PS50011">
    <property type="entry name" value="PROTEIN_KINASE_DOM"/>
    <property type="match status" value="1"/>
</dbReference>
<organism evidence="17 18">
    <name type="scientific">Fragariocoptes setiger</name>
    <dbReference type="NCBI Taxonomy" id="1670756"/>
    <lineage>
        <taxon>Eukaryota</taxon>
        <taxon>Metazoa</taxon>
        <taxon>Ecdysozoa</taxon>
        <taxon>Arthropoda</taxon>
        <taxon>Chelicerata</taxon>
        <taxon>Arachnida</taxon>
        <taxon>Acari</taxon>
        <taxon>Acariformes</taxon>
        <taxon>Trombidiformes</taxon>
        <taxon>Prostigmata</taxon>
        <taxon>Eupodina</taxon>
        <taxon>Eriophyoidea</taxon>
        <taxon>Phytoptidae</taxon>
        <taxon>Fragariocoptes</taxon>
    </lineage>
</organism>
<protein>
    <recommendedName>
        <fullName evidence="3 15">Mitogen-activated protein kinase</fullName>
        <ecNumber evidence="3 15">2.7.11.24</ecNumber>
    </recommendedName>
</protein>
<evidence type="ECO:0000256" key="11">
    <source>
        <dbReference type="ARBA" id="ARBA00047592"/>
    </source>
</evidence>
<evidence type="ECO:0000256" key="8">
    <source>
        <dbReference type="ARBA" id="ARBA00022777"/>
    </source>
</evidence>
<comment type="caution">
    <text evidence="17">The sequence shown here is derived from an EMBL/GenBank/DDBJ whole genome shotgun (WGS) entry which is preliminary data.</text>
</comment>
<evidence type="ECO:0000256" key="13">
    <source>
        <dbReference type="PROSITE-ProRule" id="PRU10141"/>
    </source>
</evidence>
<evidence type="ECO:0000256" key="9">
    <source>
        <dbReference type="ARBA" id="ARBA00022840"/>
    </source>
</evidence>
<dbReference type="Gene3D" id="1.10.510.10">
    <property type="entry name" value="Transferase(Phosphotransferase) domain 1"/>
    <property type="match status" value="1"/>
</dbReference>
<feature type="non-terminal residue" evidence="17">
    <location>
        <position position="1"/>
    </location>
</feature>
<keyword evidence="5" id="KW-0597">Phosphoprotein</keyword>
<keyword evidence="18" id="KW-1185">Reference proteome</keyword>
<dbReference type="SMART" id="SM00220">
    <property type="entry name" value="S_TKc"/>
    <property type="match status" value="1"/>
</dbReference>
<dbReference type="Gene3D" id="3.30.200.20">
    <property type="entry name" value="Phosphorylase Kinase, domain 1"/>
    <property type="match status" value="1"/>
</dbReference>
<evidence type="ECO:0000256" key="4">
    <source>
        <dbReference type="ARBA" id="ARBA00022527"/>
    </source>
</evidence>
<dbReference type="PRINTS" id="PR01770">
    <property type="entry name" value="ERK1ERK2MAPK"/>
</dbReference>
<evidence type="ECO:0000256" key="15">
    <source>
        <dbReference type="RuleBase" id="RU361165"/>
    </source>
</evidence>
<evidence type="ECO:0000256" key="1">
    <source>
        <dbReference type="ARBA" id="ARBA00001946"/>
    </source>
</evidence>
<feature type="domain" description="Protein kinase" evidence="16">
    <location>
        <begin position="14"/>
        <end position="304"/>
    </location>
</feature>
<dbReference type="Pfam" id="PF00069">
    <property type="entry name" value="Pkinase"/>
    <property type="match status" value="1"/>
</dbReference>
<reference evidence="17 18" key="1">
    <citation type="submission" date="2020-10" db="EMBL/GenBank/DDBJ databases">
        <authorList>
            <person name="Klimov P.B."/>
            <person name="Dyachkov S.M."/>
            <person name="Chetverikov P.E."/>
        </authorList>
    </citation>
    <scope>NUCLEOTIDE SEQUENCE [LARGE SCALE GENOMIC DNA]</scope>
    <source>
        <strain evidence="17">BMOC 18-1129-001#AD2665</strain>
        <tissue evidence="17">Entire mites</tissue>
    </source>
</reference>
<evidence type="ECO:0000256" key="5">
    <source>
        <dbReference type="ARBA" id="ARBA00022553"/>
    </source>
</evidence>
<dbReference type="GO" id="GO:0016301">
    <property type="term" value="F:kinase activity"/>
    <property type="evidence" value="ECO:0007669"/>
    <property type="project" value="UniProtKB-KW"/>
</dbReference>
<evidence type="ECO:0000259" key="16">
    <source>
        <dbReference type="PROSITE" id="PS50011"/>
    </source>
</evidence>
<evidence type="ECO:0000256" key="3">
    <source>
        <dbReference type="ARBA" id="ARBA00012411"/>
    </source>
</evidence>
<dbReference type="InterPro" id="IPR008349">
    <property type="entry name" value="MAPK_ERK1/2"/>
</dbReference>
<comment type="catalytic activity">
    <reaction evidence="12">
        <text>L-seryl-[protein] + ATP = O-phospho-L-seryl-[protein] + ADP + H(+)</text>
        <dbReference type="Rhea" id="RHEA:17989"/>
        <dbReference type="Rhea" id="RHEA-COMP:9863"/>
        <dbReference type="Rhea" id="RHEA-COMP:11604"/>
        <dbReference type="ChEBI" id="CHEBI:15378"/>
        <dbReference type="ChEBI" id="CHEBI:29999"/>
        <dbReference type="ChEBI" id="CHEBI:30616"/>
        <dbReference type="ChEBI" id="CHEBI:83421"/>
        <dbReference type="ChEBI" id="CHEBI:456216"/>
        <dbReference type="EC" id="2.7.11.24"/>
    </reaction>
</comment>
<accession>A0ABQ7S6H4</accession>
<dbReference type="EMBL" id="JAIFTH010000766">
    <property type="protein sequence ID" value="KAG9508992.1"/>
    <property type="molecule type" value="Genomic_DNA"/>
</dbReference>
<keyword evidence="4 14" id="KW-0723">Serine/threonine-protein kinase</keyword>
<dbReference type="Proteomes" id="UP000825002">
    <property type="component" value="Unassembled WGS sequence"/>
</dbReference>
<dbReference type="InterPro" id="IPR017441">
    <property type="entry name" value="Protein_kinase_ATP_BS"/>
</dbReference>
<comment type="similarity">
    <text evidence="2">Belongs to the protein kinase superfamily. CMGC Ser/Thr protein kinase family. MAP kinase subfamily.</text>
</comment>
<dbReference type="SUPFAM" id="SSF56112">
    <property type="entry name" value="Protein kinase-like (PK-like)"/>
    <property type="match status" value="1"/>
</dbReference>
<sequence length="353" mass="40380">MEDLSTSFQVGPKYTDIEYVGQGAYGVVVAASVKDLTDGQIKRVAIKKISPFHHETHSRRTLRELRILKRLKHENVIDVLDIIAADQMDSVYIVQSLMDTDLHKLLRTKNCTLSPEHICFFTLQILRGLKYIHSANVLHRDLKPSNLLVNLSSCEIKICDFGLARVVEQEEDRQFTEYVATRWYRAPEIMLNSRLYTESIDVWSTGCVLAEMISGKALFPGLHYLEQIHLIVDVLGTPSQDDLEFIKNVKARTYVENLPRKEKKLWKTLLPKGEPHALDLLDKMLTLNPERRISVDEALVHPYLQGYYDPKDLTIATNPFSSDSEADGGGLCLNKSELRRLIFDETRGFLPRI</sequence>
<keyword evidence="9 13" id="KW-0067">ATP-binding</keyword>
<keyword evidence="15" id="KW-0460">Magnesium</keyword>
<evidence type="ECO:0000256" key="12">
    <source>
        <dbReference type="ARBA" id="ARBA00048312"/>
    </source>
</evidence>
<dbReference type="InterPro" id="IPR000719">
    <property type="entry name" value="Prot_kinase_dom"/>
</dbReference>
<proteinExistence type="inferred from homology"/>
<keyword evidence="7 13" id="KW-0547">Nucleotide-binding</keyword>